<dbReference type="InterPro" id="IPR037171">
    <property type="entry name" value="NagB/RpiA_transferase-like"/>
</dbReference>
<comment type="similarity">
    <text evidence="1 5">Belongs to the 5-formyltetrahydrofolate cyclo-ligase family.</text>
</comment>
<reference evidence="7 8" key="1">
    <citation type="submission" date="2019-03" db="EMBL/GenBank/DDBJ databases">
        <title>Genomic Encyclopedia of Type Strains, Phase III (KMG-III): the genomes of soil and plant-associated and newly described type strains.</title>
        <authorList>
            <person name="Whitman W."/>
        </authorList>
    </citation>
    <scope>NUCLEOTIDE SEQUENCE [LARGE SCALE GENOMIC DNA]</scope>
    <source>
        <strain evidence="7 8">DSM 27373</strain>
    </source>
</reference>
<keyword evidence="5" id="KW-0479">Metal-binding</keyword>
<protein>
    <recommendedName>
        <fullName evidence="5">5-formyltetrahydrofolate cyclo-ligase</fullName>
        <ecNumber evidence="5">6.3.3.2</ecNumber>
    </recommendedName>
</protein>
<feature type="binding site" evidence="4">
    <location>
        <begin position="22"/>
        <end position="26"/>
    </location>
    <ligand>
        <name>ATP</name>
        <dbReference type="ChEBI" id="CHEBI:30616"/>
    </ligand>
</feature>
<accession>A0A4R7G4Z2</accession>
<comment type="catalytic activity">
    <reaction evidence="5">
        <text>(6S)-5-formyl-5,6,7,8-tetrahydrofolate + ATP = (6R)-5,10-methenyltetrahydrofolate + ADP + phosphate</text>
        <dbReference type="Rhea" id="RHEA:10488"/>
        <dbReference type="ChEBI" id="CHEBI:30616"/>
        <dbReference type="ChEBI" id="CHEBI:43474"/>
        <dbReference type="ChEBI" id="CHEBI:57455"/>
        <dbReference type="ChEBI" id="CHEBI:57457"/>
        <dbReference type="ChEBI" id="CHEBI:456216"/>
        <dbReference type="EC" id="6.3.3.2"/>
    </reaction>
</comment>
<dbReference type="NCBIfam" id="TIGR02727">
    <property type="entry name" value="MTHFS_bact"/>
    <property type="match status" value="1"/>
</dbReference>
<dbReference type="Proteomes" id="UP000294506">
    <property type="component" value="Unassembled WGS sequence"/>
</dbReference>
<comment type="caution">
    <text evidence="7">The sequence shown here is derived from an EMBL/GenBank/DDBJ whole genome shotgun (WGS) entry which is preliminary data.</text>
</comment>
<dbReference type="Gene3D" id="3.40.50.10420">
    <property type="entry name" value="NagB/RpiA/CoA transferase-like"/>
    <property type="match status" value="1"/>
</dbReference>
<dbReference type="Pfam" id="PF01812">
    <property type="entry name" value="5-FTHF_cyc-lig"/>
    <property type="match status" value="1"/>
</dbReference>
<dbReference type="PANTHER" id="PTHR23407:SF1">
    <property type="entry name" value="5-FORMYLTETRAHYDROFOLATE CYCLO-LIGASE"/>
    <property type="match status" value="1"/>
</dbReference>
<feature type="binding site" evidence="4">
    <location>
        <begin position="156"/>
        <end position="164"/>
    </location>
    <ligand>
        <name>ATP</name>
        <dbReference type="ChEBI" id="CHEBI:30616"/>
    </ligand>
</feature>
<dbReference type="GO" id="GO:0030272">
    <property type="term" value="F:5-formyltetrahydrofolate cyclo-ligase activity"/>
    <property type="evidence" value="ECO:0007669"/>
    <property type="project" value="UniProtKB-EC"/>
</dbReference>
<dbReference type="EC" id="6.3.3.2" evidence="5"/>
<feature type="binding site" evidence="4">
    <location>
        <position position="71"/>
    </location>
    <ligand>
        <name>substrate</name>
    </ligand>
</feature>
<keyword evidence="3 4" id="KW-0067">ATP-binding</keyword>
<dbReference type="RefSeq" id="WP_036477301.1">
    <property type="nucleotide sequence ID" value="NZ_SOAN01000003.1"/>
</dbReference>
<dbReference type="GO" id="GO:0035999">
    <property type="term" value="P:tetrahydrofolate interconversion"/>
    <property type="evidence" value="ECO:0007669"/>
    <property type="project" value="TreeGrafter"/>
</dbReference>
<evidence type="ECO:0000256" key="2">
    <source>
        <dbReference type="ARBA" id="ARBA00022741"/>
    </source>
</evidence>
<keyword evidence="7" id="KW-0436">Ligase</keyword>
<sequence length="234" mass="24618">MHTADLGSESGDPRAESAAATKAAVRSRLRAARRELTAEQISIRGRALAQVLQTVVPAGSAVAGYLPMPGEPDVRPFLIDHAEVGGLVYVPVIASSTDRLLTWAPWSPAAQLRRSAFAAVEEPLGDGLDTVTLREHHPEGLTVLVPGLAVDHQGARMGQGGGFYDTAFGAGSDQRVSTSGGSAVGHPSDLGPLRFIAVVHAEEVLRPGAFPVEPHDLRVHTIVTEREATTPRPL</sequence>
<gene>
    <name evidence="7" type="ORF">EV640_103196</name>
</gene>
<dbReference type="PANTHER" id="PTHR23407">
    <property type="entry name" value="ATPASE INHIBITOR/5-FORMYLTETRAHYDROFOLATE CYCLO-LIGASE"/>
    <property type="match status" value="1"/>
</dbReference>
<evidence type="ECO:0000256" key="6">
    <source>
        <dbReference type="SAM" id="MobiDB-lite"/>
    </source>
</evidence>
<dbReference type="GO" id="GO:0005524">
    <property type="term" value="F:ATP binding"/>
    <property type="evidence" value="ECO:0007669"/>
    <property type="project" value="UniProtKB-KW"/>
</dbReference>
<dbReference type="SUPFAM" id="SSF100950">
    <property type="entry name" value="NagB/RpiA/CoA transferase-like"/>
    <property type="match status" value="1"/>
</dbReference>
<dbReference type="AlphaFoldDB" id="A0A4R7G4Z2"/>
<feature type="region of interest" description="Disordered" evidence="6">
    <location>
        <begin position="1"/>
        <end position="21"/>
    </location>
</feature>
<dbReference type="GO" id="GO:0046872">
    <property type="term" value="F:metal ion binding"/>
    <property type="evidence" value="ECO:0007669"/>
    <property type="project" value="UniProtKB-KW"/>
</dbReference>
<feature type="binding site" evidence="4">
    <location>
        <position position="66"/>
    </location>
    <ligand>
        <name>substrate</name>
    </ligand>
</feature>
<evidence type="ECO:0000256" key="5">
    <source>
        <dbReference type="RuleBase" id="RU361279"/>
    </source>
</evidence>
<name>A0A4R7G4Z2_9MICC</name>
<organism evidence="7 8">
    <name type="scientific">Nesterenkonia aurantiaca</name>
    <dbReference type="NCBI Taxonomy" id="1436010"/>
    <lineage>
        <taxon>Bacteria</taxon>
        <taxon>Bacillati</taxon>
        <taxon>Actinomycetota</taxon>
        <taxon>Actinomycetes</taxon>
        <taxon>Micrococcales</taxon>
        <taxon>Micrococcaceae</taxon>
        <taxon>Nesterenkonia</taxon>
    </lineage>
</organism>
<keyword evidence="8" id="KW-1185">Reference proteome</keyword>
<evidence type="ECO:0000313" key="8">
    <source>
        <dbReference type="Proteomes" id="UP000294506"/>
    </source>
</evidence>
<evidence type="ECO:0000256" key="1">
    <source>
        <dbReference type="ARBA" id="ARBA00010638"/>
    </source>
</evidence>
<evidence type="ECO:0000256" key="4">
    <source>
        <dbReference type="PIRSR" id="PIRSR006806-1"/>
    </source>
</evidence>
<dbReference type="InterPro" id="IPR002698">
    <property type="entry name" value="FTHF_cligase"/>
</dbReference>
<keyword evidence="2 4" id="KW-0547">Nucleotide-binding</keyword>
<dbReference type="GO" id="GO:0009396">
    <property type="term" value="P:folic acid-containing compound biosynthetic process"/>
    <property type="evidence" value="ECO:0007669"/>
    <property type="project" value="TreeGrafter"/>
</dbReference>
<dbReference type="InterPro" id="IPR024185">
    <property type="entry name" value="FTHF_cligase-like_sf"/>
</dbReference>
<comment type="cofactor">
    <cofactor evidence="5">
        <name>Mg(2+)</name>
        <dbReference type="ChEBI" id="CHEBI:18420"/>
    </cofactor>
</comment>
<evidence type="ECO:0000256" key="3">
    <source>
        <dbReference type="ARBA" id="ARBA00022840"/>
    </source>
</evidence>
<keyword evidence="5" id="KW-0460">Magnesium</keyword>
<dbReference type="PIRSF" id="PIRSF006806">
    <property type="entry name" value="FTHF_cligase"/>
    <property type="match status" value="1"/>
</dbReference>
<dbReference type="EMBL" id="SOAN01000003">
    <property type="protein sequence ID" value="TDS86506.1"/>
    <property type="molecule type" value="Genomic_DNA"/>
</dbReference>
<evidence type="ECO:0000313" key="7">
    <source>
        <dbReference type="EMBL" id="TDS86506.1"/>
    </source>
</evidence>
<proteinExistence type="inferred from homology"/>